<gene>
    <name evidence="3" type="ORF">EV702DRAFT_1211843</name>
</gene>
<evidence type="ECO:0000313" key="4">
    <source>
        <dbReference type="Proteomes" id="UP000714275"/>
    </source>
</evidence>
<name>A0A9P7D693_9AGAM</name>
<protein>
    <recommendedName>
        <fullName evidence="5">Peptidase A1 domain-containing protein</fullName>
    </recommendedName>
</protein>
<dbReference type="GO" id="GO:0006508">
    <property type="term" value="P:proteolysis"/>
    <property type="evidence" value="ECO:0007669"/>
    <property type="project" value="InterPro"/>
</dbReference>
<dbReference type="InterPro" id="IPR001969">
    <property type="entry name" value="Aspartic_peptidase_AS"/>
</dbReference>
<dbReference type="EMBL" id="JABBWD010000010">
    <property type="protein sequence ID" value="KAG1780091.1"/>
    <property type="molecule type" value="Genomic_DNA"/>
</dbReference>
<feature type="region of interest" description="Disordered" evidence="2">
    <location>
        <begin position="63"/>
        <end position="91"/>
    </location>
</feature>
<accession>A0A9P7D693</accession>
<dbReference type="GO" id="GO:0004190">
    <property type="term" value="F:aspartic-type endopeptidase activity"/>
    <property type="evidence" value="ECO:0007669"/>
    <property type="project" value="UniProtKB-KW"/>
</dbReference>
<keyword evidence="4" id="KW-1185">Reference proteome</keyword>
<proteinExistence type="predicted"/>
<evidence type="ECO:0008006" key="5">
    <source>
        <dbReference type="Google" id="ProtNLM"/>
    </source>
</evidence>
<dbReference type="InterPro" id="IPR021109">
    <property type="entry name" value="Peptidase_aspartic_dom_sf"/>
</dbReference>
<evidence type="ECO:0000256" key="2">
    <source>
        <dbReference type="SAM" id="MobiDB-lite"/>
    </source>
</evidence>
<dbReference type="Gene3D" id="2.40.70.10">
    <property type="entry name" value="Acid Proteases"/>
    <property type="match status" value="1"/>
</dbReference>
<organism evidence="3 4">
    <name type="scientific">Suillus placidus</name>
    <dbReference type="NCBI Taxonomy" id="48579"/>
    <lineage>
        <taxon>Eukaryota</taxon>
        <taxon>Fungi</taxon>
        <taxon>Dikarya</taxon>
        <taxon>Basidiomycota</taxon>
        <taxon>Agaricomycotina</taxon>
        <taxon>Agaricomycetes</taxon>
        <taxon>Agaricomycetidae</taxon>
        <taxon>Boletales</taxon>
        <taxon>Suillineae</taxon>
        <taxon>Suillaceae</taxon>
        <taxon>Suillus</taxon>
    </lineage>
</organism>
<sequence>MEHFLAPSTPSSSTLNASQSNIRKSTASSTILSATAGIIDTGTTLILTPSNAFSTYQSAPIRQEHGEGTPHLPAGAGGTDVHREHPPPNIF</sequence>
<keyword evidence="1" id="KW-0645">Protease</keyword>
<feature type="region of interest" description="Disordered" evidence="2">
    <location>
        <begin position="1"/>
        <end position="29"/>
    </location>
</feature>
<reference evidence="3" key="1">
    <citation type="journal article" date="2020" name="New Phytol.">
        <title>Comparative genomics reveals dynamic genome evolution in host specialist ectomycorrhizal fungi.</title>
        <authorList>
            <person name="Lofgren L.A."/>
            <person name="Nguyen N.H."/>
            <person name="Vilgalys R."/>
            <person name="Ruytinx J."/>
            <person name="Liao H.L."/>
            <person name="Branco S."/>
            <person name="Kuo A."/>
            <person name="LaButti K."/>
            <person name="Lipzen A."/>
            <person name="Andreopoulos W."/>
            <person name="Pangilinan J."/>
            <person name="Riley R."/>
            <person name="Hundley H."/>
            <person name="Na H."/>
            <person name="Barry K."/>
            <person name="Grigoriev I.V."/>
            <person name="Stajich J.E."/>
            <person name="Kennedy P.G."/>
        </authorList>
    </citation>
    <scope>NUCLEOTIDE SEQUENCE</scope>
    <source>
        <strain evidence="3">DOB743</strain>
    </source>
</reference>
<feature type="compositionally biased region" description="Polar residues" evidence="2">
    <location>
        <begin position="8"/>
        <end position="24"/>
    </location>
</feature>
<evidence type="ECO:0000313" key="3">
    <source>
        <dbReference type="EMBL" id="KAG1780091.1"/>
    </source>
</evidence>
<comment type="caution">
    <text evidence="3">The sequence shown here is derived from an EMBL/GenBank/DDBJ whole genome shotgun (WGS) entry which is preliminary data.</text>
</comment>
<dbReference type="Proteomes" id="UP000714275">
    <property type="component" value="Unassembled WGS sequence"/>
</dbReference>
<evidence type="ECO:0000256" key="1">
    <source>
        <dbReference type="ARBA" id="ARBA00022750"/>
    </source>
</evidence>
<dbReference type="PROSITE" id="PS00141">
    <property type="entry name" value="ASP_PROTEASE"/>
    <property type="match status" value="1"/>
</dbReference>
<feature type="compositionally biased region" description="Basic and acidic residues" evidence="2">
    <location>
        <begin position="80"/>
        <end position="91"/>
    </location>
</feature>
<keyword evidence="1" id="KW-0378">Hydrolase</keyword>
<keyword evidence="1" id="KW-0064">Aspartyl protease</keyword>
<dbReference type="AlphaFoldDB" id="A0A9P7D693"/>